<dbReference type="Pfam" id="PF11306">
    <property type="entry name" value="DUF3108"/>
    <property type="match status" value="1"/>
</dbReference>
<dbReference type="OrthoDB" id="9808473at2"/>
<accession>A0A2S7WEZ8</accession>
<evidence type="ECO:0000313" key="2">
    <source>
        <dbReference type="Proteomes" id="UP000237608"/>
    </source>
</evidence>
<keyword evidence="1" id="KW-0540">Nuclease</keyword>
<comment type="caution">
    <text evidence="1">The sequence shown here is derived from an EMBL/GenBank/DDBJ whole genome shotgun (WGS) entry which is preliminary data.</text>
</comment>
<dbReference type="InterPro" id="IPR021457">
    <property type="entry name" value="DUF3108"/>
</dbReference>
<dbReference type="GO" id="GO:0004527">
    <property type="term" value="F:exonuclease activity"/>
    <property type="evidence" value="ECO:0007669"/>
    <property type="project" value="UniProtKB-KW"/>
</dbReference>
<keyword evidence="2" id="KW-1185">Reference proteome</keyword>
<dbReference type="Proteomes" id="UP000237608">
    <property type="component" value="Unassembled WGS sequence"/>
</dbReference>
<evidence type="ECO:0000313" key="1">
    <source>
        <dbReference type="EMBL" id="PQJ76208.1"/>
    </source>
</evidence>
<keyword evidence="1" id="KW-0269">Exonuclease</keyword>
<dbReference type="RefSeq" id="WP_105047340.1">
    <property type="nucleotide sequence ID" value="NZ_CP150662.1"/>
</dbReference>
<sequence>MKKYLSIVVFLSILTLQGQDQKPAFKSGEWLRYKMSYSGFLRAGTAVLEVDEKEYQGKKVFHTKGTGWTSGMIKWFFEVDDYYESYFDKENIKPYVFKRKIYEGGYKKHTITTFNHDVKKAYVQDFTLQRDTSVSFNKVQDMLSSFYYLRSLDISKIKPGDEIKLDMFFDEETFPFRLKFLGKQSLRTHIGKLETLVFRPYVLSGRVFKEQESVTIWISNDTNKIPLKLKADLRVGSLTAELEDYRGLANPFAK</sequence>
<proteinExistence type="predicted"/>
<reference evidence="1 2" key="1">
    <citation type="submission" date="2016-12" db="EMBL/GenBank/DDBJ databases">
        <title>Trade-off between light-utilization and light-protection in marine flavobacteria.</title>
        <authorList>
            <person name="Kumagai Y."/>
            <person name="Yoshizawa S."/>
            <person name="Kogure K."/>
            <person name="Iwasaki W."/>
        </authorList>
    </citation>
    <scope>NUCLEOTIDE SEQUENCE [LARGE SCALE GENOMIC DNA]</scope>
    <source>
        <strain evidence="1 2">KCTC 22729</strain>
    </source>
</reference>
<dbReference type="AlphaFoldDB" id="A0A2S7WEZ8"/>
<organism evidence="1 2">
    <name type="scientific">Polaribacter gangjinensis</name>
    <dbReference type="NCBI Taxonomy" id="574710"/>
    <lineage>
        <taxon>Bacteria</taxon>
        <taxon>Pseudomonadati</taxon>
        <taxon>Bacteroidota</taxon>
        <taxon>Flavobacteriia</taxon>
        <taxon>Flavobacteriales</taxon>
        <taxon>Flavobacteriaceae</taxon>
    </lineage>
</organism>
<name>A0A2S7WEZ8_9FLAO</name>
<dbReference type="EMBL" id="MSCL01000001">
    <property type="protein sequence ID" value="PQJ76208.1"/>
    <property type="molecule type" value="Genomic_DNA"/>
</dbReference>
<protein>
    <submittedName>
        <fullName evidence="1">ATP-dependent exonuclease</fullName>
    </submittedName>
</protein>
<keyword evidence="1" id="KW-0378">Hydrolase</keyword>
<gene>
    <name evidence="1" type="ORF">BTO13_09080</name>
</gene>